<comment type="pathway">
    <text evidence="1 7">Cofactor biosynthesis; adenosylcobalamin biosynthesis.</text>
</comment>
<feature type="domain" description="CobQ/CobB/MinD/ParA nucleotide binding" evidence="8">
    <location>
        <begin position="5"/>
        <end position="237"/>
    </location>
</feature>
<dbReference type="CDD" id="cd05389">
    <property type="entry name" value="CobQ_N"/>
    <property type="match status" value="1"/>
</dbReference>
<evidence type="ECO:0000256" key="2">
    <source>
        <dbReference type="ARBA" id="ARBA00006205"/>
    </source>
</evidence>
<dbReference type="RefSeq" id="WP_108640345.1">
    <property type="nucleotide sequence ID" value="NZ_QCYG01000004.1"/>
</dbReference>
<keyword evidence="4 7" id="KW-0169">Cobalamin biosynthesis</keyword>
<feature type="active site" description="Nucleophile" evidence="7">
    <location>
        <position position="330"/>
    </location>
</feature>
<evidence type="ECO:0000256" key="6">
    <source>
        <dbReference type="ARBA" id="ARBA00025166"/>
    </source>
</evidence>
<feature type="active site" evidence="7">
    <location>
        <position position="427"/>
    </location>
</feature>
<evidence type="ECO:0000256" key="5">
    <source>
        <dbReference type="ARBA" id="ARBA00022962"/>
    </source>
</evidence>
<keyword evidence="5 7" id="KW-0315">Glutamine amidotransferase</keyword>
<dbReference type="PANTHER" id="PTHR21343:SF1">
    <property type="entry name" value="COBYRIC ACID SYNTHASE"/>
    <property type="match status" value="1"/>
</dbReference>
<dbReference type="NCBIfam" id="NF001989">
    <property type="entry name" value="PRK00784.1"/>
    <property type="match status" value="1"/>
</dbReference>
<dbReference type="AlphaFoldDB" id="A0A2T7FXC8"/>
<keyword evidence="11" id="KW-1185">Reference proteome</keyword>
<feature type="domain" description="CobB/CobQ-like glutamine amidotransferase" evidence="9">
    <location>
        <begin position="250"/>
        <end position="434"/>
    </location>
</feature>
<dbReference type="OrthoDB" id="9808302at2"/>
<dbReference type="EMBL" id="QCYG01000004">
    <property type="protein sequence ID" value="PVA06817.1"/>
    <property type="molecule type" value="Genomic_DNA"/>
</dbReference>
<evidence type="ECO:0000259" key="8">
    <source>
        <dbReference type="Pfam" id="PF01656"/>
    </source>
</evidence>
<evidence type="ECO:0000256" key="4">
    <source>
        <dbReference type="ARBA" id="ARBA00022573"/>
    </source>
</evidence>
<comment type="function">
    <text evidence="6 7">Catalyzes amidations at positions B, D, E, and G on adenosylcobyrinic A,C-diamide. NH(2) groups are provided by glutamine, and one molecule of ATP is hydrogenolyzed for each amidation.</text>
</comment>
<evidence type="ECO:0000259" key="9">
    <source>
        <dbReference type="Pfam" id="PF07685"/>
    </source>
</evidence>
<name>A0A2T7FXC8_9RHOB</name>
<evidence type="ECO:0000256" key="7">
    <source>
        <dbReference type="HAMAP-Rule" id="MF_00028"/>
    </source>
</evidence>
<dbReference type="InterPro" id="IPR027417">
    <property type="entry name" value="P-loop_NTPase"/>
</dbReference>
<dbReference type="UniPathway" id="UPA00148"/>
<dbReference type="InterPro" id="IPR011698">
    <property type="entry name" value="GATase_3"/>
</dbReference>
<organism evidence="10 11">
    <name type="scientific">Thalassorhabdomicrobium marinisediminis</name>
    <dbReference type="NCBI Taxonomy" id="2170577"/>
    <lineage>
        <taxon>Bacteria</taxon>
        <taxon>Pseudomonadati</taxon>
        <taxon>Pseudomonadota</taxon>
        <taxon>Alphaproteobacteria</taxon>
        <taxon>Rhodobacterales</taxon>
        <taxon>Paracoccaceae</taxon>
        <taxon>Thalassorhabdomicrobium</taxon>
    </lineage>
</organism>
<proteinExistence type="inferred from homology"/>
<sequence>MTRAIMIQGAGSNVGKSMVVAGLCRAARRRGLSVAPFKPQNMSNNAAVTADGGEIGRAQALQARAADLAPHTDMNPVLLKPETDVGAQVIVQGQRFATMKAREYGSRKTELMPCVLDSYHRLAAAHDLIVIEGAGSPAEVNLRAGDIANMGFAEAADCPVVLLGDIDRGGVIAQLVGTDVILPPEDRARITGFAINKFRGDPSLFAEGMATIAAHTGWTPLGILPWFDEAWRLPAEDVLDVATRKGGAIKVVVPRLNRIANFDDLDPLAAQPDVTVEIIEAGRPLPADADLVILPGSKSTIADLAHFRAQGWDIDLQAHVRRGGHVLGICGGFQMLGREIADPDGIEGPVTRAQGLGLLDVTTTMTPRKRLALSNARFDSTGDPVSGYEIHLGDTTGPDCARSWLTLDGRAEGAASADGRVRGCYIHGLFAADRFRAAYMAAIGAPLQEMAYDAGVEATLDALAAHLEAHLDVDLLLSLAREMPARA</sequence>
<dbReference type="HAMAP" id="MF_00028">
    <property type="entry name" value="CobQ"/>
    <property type="match status" value="1"/>
</dbReference>
<dbReference type="Gene3D" id="3.40.50.300">
    <property type="entry name" value="P-loop containing nucleotide triphosphate hydrolases"/>
    <property type="match status" value="1"/>
</dbReference>
<dbReference type="GO" id="GO:0015420">
    <property type="term" value="F:ABC-type vitamin B12 transporter activity"/>
    <property type="evidence" value="ECO:0007669"/>
    <property type="project" value="UniProtKB-UniRule"/>
</dbReference>
<evidence type="ECO:0000313" key="11">
    <source>
        <dbReference type="Proteomes" id="UP000244817"/>
    </source>
</evidence>
<evidence type="ECO:0000313" key="10">
    <source>
        <dbReference type="EMBL" id="PVA06817.1"/>
    </source>
</evidence>
<dbReference type="NCBIfam" id="TIGR00313">
    <property type="entry name" value="cobQ"/>
    <property type="match status" value="1"/>
</dbReference>
<dbReference type="SUPFAM" id="SSF52540">
    <property type="entry name" value="P-loop containing nucleoside triphosphate hydrolases"/>
    <property type="match status" value="1"/>
</dbReference>
<dbReference type="SUPFAM" id="SSF52317">
    <property type="entry name" value="Class I glutamine amidotransferase-like"/>
    <property type="match status" value="1"/>
</dbReference>
<protein>
    <recommendedName>
        <fullName evidence="3 7">Cobyric acid synthase</fullName>
    </recommendedName>
</protein>
<dbReference type="InterPro" id="IPR004459">
    <property type="entry name" value="CobQ_synth"/>
</dbReference>
<dbReference type="Gene3D" id="3.40.50.880">
    <property type="match status" value="1"/>
</dbReference>
<comment type="similarity">
    <text evidence="2 7">Belongs to the CobB/CobQ family. CobQ subfamily.</text>
</comment>
<dbReference type="PROSITE" id="PS51274">
    <property type="entry name" value="GATASE_COBBQ"/>
    <property type="match status" value="1"/>
</dbReference>
<dbReference type="InterPro" id="IPR047045">
    <property type="entry name" value="CobQ_N"/>
</dbReference>
<comment type="caution">
    <text evidence="10">The sequence shown here is derived from an EMBL/GenBank/DDBJ whole genome shotgun (WGS) entry which is preliminary data.</text>
</comment>
<dbReference type="InterPro" id="IPR029062">
    <property type="entry name" value="Class_I_gatase-like"/>
</dbReference>
<dbReference type="InterPro" id="IPR002586">
    <property type="entry name" value="CobQ/CobB/MinD/ParA_Nub-bd_dom"/>
</dbReference>
<dbReference type="Pfam" id="PF07685">
    <property type="entry name" value="GATase_3"/>
    <property type="match status" value="1"/>
</dbReference>
<dbReference type="Pfam" id="PF01656">
    <property type="entry name" value="CbiA"/>
    <property type="match status" value="1"/>
</dbReference>
<evidence type="ECO:0000256" key="3">
    <source>
        <dbReference type="ARBA" id="ARBA00019833"/>
    </source>
</evidence>
<dbReference type="GO" id="GO:0009236">
    <property type="term" value="P:cobalamin biosynthetic process"/>
    <property type="evidence" value="ECO:0007669"/>
    <property type="project" value="UniProtKB-UniRule"/>
</dbReference>
<evidence type="ECO:0000256" key="1">
    <source>
        <dbReference type="ARBA" id="ARBA00004953"/>
    </source>
</evidence>
<dbReference type="GO" id="GO:0003824">
    <property type="term" value="F:catalytic activity"/>
    <property type="evidence" value="ECO:0007669"/>
    <property type="project" value="InterPro"/>
</dbReference>
<gene>
    <name evidence="7" type="primary">cobQ</name>
    <name evidence="10" type="ORF">DC363_06550</name>
</gene>
<reference evidence="10 11" key="1">
    <citation type="submission" date="2018-04" db="EMBL/GenBank/DDBJ databases">
        <title>Pelagivirga bohaiensis gen. nov., sp. nov., a bacterium isolated from the Bohai Sea.</title>
        <authorList>
            <person name="Ji X."/>
        </authorList>
    </citation>
    <scope>NUCLEOTIDE SEQUENCE [LARGE SCALE GENOMIC DNA]</scope>
    <source>
        <strain evidence="10 11">BH-SD16</strain>
    </source>
</reference>
<accession>A0A2T7FXC8</accession>
<dbReference type="CDD" id="cd01750">
    <property type="entry name" value="GATase1_CobQ"/>
    <property type="match status" value="1"/>
</dbReference>
<dbReference type="Proteomes" id="UP000244817">
    <property type="component" value="Unassembled WGS sequence"/>
</dbReference>
<dbReference type="PANTHER" id="PTHR21343">
    <property type="entry name" value="DETHIOBIOTIN SYNTHETASE"/>
    <property type="match status" value="1"/>
</dbReference>
<dbReference type="InterPro" id="IPR033949">
    <property type="entry name" value="CobQ_GATase1"/>
</dbReference>